<keyword evidence="1 5" id="KW-0645">Protease</keyword>
<dbReference type="PRINTS" id="PR00722">
    <property type="entry name" value="CHYMOTRYPSIN"/>
</dbReference>
<dbReference type="PANTHER" id="PTHR24252:SF7">
    <property type="entry name" value="HYALIN"/>
    <property type="match status" value="1"/>
</dbReference>
<evidence type="ECO:0000313" key="10">
    <source>
        <dbReference type="RefSeq" id="XP_028043523.1"/>
    </source>
</evidence>
<evidence type="ECO:0000256" key="2">
    <source>
        <dbReference type="ARBA" id="ARBA00022801"/>
    </source>
</evidence>
<dbReference type="InterPro" id="IPR001314">
    <property type="entry name" value="Peptidase_S1A"/>
</dbReference>
<dbReference type="PROSITE" id="PS50240">
    <property type="entry name" value="TRYPSIN_DOM"/>
    <property type="match status" value="1"/>
</dbReference>
<dbReference type="InterPro" id="IPR043504">
    <property type="entry name" value="Peptidase_S1_PA_chymotrypsin"/>
</dbReference>
<feature type="domain" description="Peptidase S1" evidence="7">
    <location>
        <begin position="70"/>
        <end position="323"/>
    </location>
</feature>
<dbReference type="InterPro" id="IPR001254">
    <property type="entry name" value="Trypsin_dom"/>
</dbReference>
<keyword evidence="8" id="KW-1185">Reference proteome</keyword>
<dbReference type="InterPro" id="IPR009003">
    <property type="entry name" value="Peptidase_S1_PA"/>
</dbReference>
<dbReference type="InterPro" id="IPR018114">
    <property type="entry name" value="TRYPSIN_HIS"/>
</dbReference>
<feature type="signal peptide" evidence="6">
    <location>
        <begin position="1"/>
        <end position="18"/>
    </location>
</feature>
<gene>
    <name evidence="9 10" type="primary">LOC114252992</name>
</gene>
<dbReference type="AlphaFoldDB" id="A0A6J2KRD1"/>
<evidence type="ECO:0000256" key="4">
    <source>
        <dbReference type="ARBA" id="ARBA00023157"/>
    </source>
</evidence>
<protein>
    <submittedName>
        <fullName evidence="9 10">Trypsin-1-like</fullName>
    </submittedName>
</protein>
<dbReference type="Gene3D" id="2.40.10.10">
    <property type="entry name" value="Trypsin-like serine proteases"/>
    <property type="match status" value="1"/>
</dbReference>
<evidence type="ECO:0000256" key="1">
    <source>
        <dbReference type="ARBA" id="ARBA00022670"/>
    </source>
</evidence>
<dbReference type="FunFam" id="2.40.10.10:FF:000006">
    <property type="entry name" value="Serine proteinase stubble"/>
    <property type="match status" value="1"/>
</dbReference>
<name>A0A6J2KRD1_BOMMA</name>
<dbReference type="PROSITE" id="PS00135">
    <property type="entry name" value="TRYPSIN_SER"/>
    <property type="match status" value="1"/>
</dbReference>
<dbReference type="Proteomes" id="UP000504629">
    <property type="component" value="Unplaced"/>
</dbReference>
<dbReference type="RefSeq" id="XP_028043523.1">
    <property type="nucleotide sequence ID" value="XM_028187722.1"/>
</dbReference>
<dbReference type="PROSITE" id="PS00134">
    <property type="entry name" value="TRYPSIN_HIS"/>
    <property type="match status" value="1"/>
</dbReference>
<dbReference type="SUPFAM" id="SSF50494">
    <property type="entry name" value="Trypsin-like serine proteases"/>
    <property type="match status" value="1"/>
</dbReference>
<evidence type="ECO:0000313" key="8">
    <source>
        <dbReference type="Proteomes" id="UP000504629"/>
    </source>
</evidence>
<dbReference type="GO" id="GO:0004252">
    <property type="term" value="F:serine-type endopeptidase activity"/>
    <property type="evidence" value="ECO:0007669"/>
    <property type="project" value="InterPro"/>
</dbReference>
<keyword evidence="6" id="KW-0732">Signal</keyword>
<dbReference type="CTD" id="100188968"/>
<dbReference type="KEGG" id="bman:114252992"/>
<dbReference type="InterPro" id="IPR033116">
    <property type="entry name" value="TRYPSIN_SER"/>
</dbReference>
<dbReference type="RefSeq" id="XP_028043522.1">
    <property type="nucleotide sequence ID" value="XM_028187721.1"/>
</dbReference>
<accession>A0A6J2KRD1</accession>
<evidence type="ECO:0000259" key="7">
    <source>
        <dbReference type="PROSITE" id="PS50240"/>
    </source>
</evidence>
<keyword evidence="2 5" id="KW-0378">Hydrolase</keyword>
<keyword evidence="4" id="KW-1015">Disulfide bond</keyword>
<reference evidence="9 10" key="1">
    <citation type="submission" date="2025-04" db="UniProtKB">
        <authorList>
            <consortium name="RefSeq"/>
        </authorList>
    </citation>
    <scope>IDENTIFICATION</scope>
    <source>
        <tissue evidence="9 10">Silk gland</tissue>
    </source>
</reference>
<organism evidence="8 9">
    <name type="scientific">Bombyx mandarina</name>
    <name type="common">Wild silk moth</name>
    <name type="synonym">Wild silkworm</name>
    <dbReference type="NCBI Taxonomy" id="7092"/>
    <lineage>
        <taxon>Eukaryota</taxon>
        <taxon>Metazoa</taxon>
        <taxon>Ecdysozoa</taxon>
        <taxon>Arthropoda</taxon>
        <taxon>Hexapoda</taxon>
        <taxon>Insecta</taxon>
        <taxon>Pterygota</taxon>
        <taxon>Neoptera</taxon>
        <taxon>Endopterygota</taxon>
        <taxon>Lepidoptera</taxon>
        <taxon>Glossata</taxon>
        <taxon>Ditrysia</taxon>
        <taxon>Bombycoidea</taxon>
        <taxon>Bombycidae</taxon>
        <taxon>Bombycinae</taxon>
        <taxon>Bombyx</taxon>
    </lineage>
</organism>
<evidence type="ECO:0000313" key="9">
    <source>
        <dbReference type="RefSeq" id="XP_028043522.1"/>
    </source>
</evidence>
<proteinExistence type="predicted"/>
<dbReference type="GO" id="GO:0006508">
    <property type="term" value="P:proteolysis"/>
    <property type="evidence" value="ECO:0007669"/>
    <property type="project" value="UniProtKB-KW"/>
</dbReference>
<dbReference type="OrthoDB" id="10012881at2759"/>
<dbReference type="PROSITE" id="PS51257">
    <property type="entry name" value="PROKAR_LIPOPROTEIN"/>
    <property type="match status" value="1"/>
</dbReference>
<evidence type="ECO:0000256" key="5">
    <source>
        <dbReference type="RuleBase" id="RU363034"/>
    </source>
</evidence>
<dbReference type="PANTHER" id="PTHR24252">
    <property type="entry name" value="ACROSIN-RELATED"/>
    <property type="match status" value="1"/>
</dbReference>
<dbReference type="Pfam" id="PF00089">
    <property type="entry name" value="Trypsin"/>
    <property type="match status" value="1"/>
</dbReference>
<sequence>MKWPVIMICLVGWSSCYTQRPIGQKDKGFIDWINNLLGGTTTTTTLRPIDDPPEDCPNCQCGIARTRRRIVGGYETKETEYPWMAALLYGGRFYCGGALISDLYVLTAAHCTSGFRKERITVRFLEHDRSKVNETKTIDRKVSDIIRHLRYNPGTYDSDIALLKLAERVDLSSALKRVRSEGDNGTATDDDKDVGLRPVCLPNPGLSYKNYTGVVTGWGTTEEGGSVSNALQEVKVPIVTNEECRKGYGDRITDNMICAGEPEGGRDACQGDSGGPMHVLEMETSKYSEVGVVSWGEGCARPNKPGVYTRVNRYLTWIKQNTRDACNCQ</sequence>
<keyword evidence="3 5" id="KW-0720">Serine protease</keyword>
<dbReference type="SMART" id="SM00020">
    <property type="entry name" value="Tryp_SPc"/>
    <property type="match status" value="1"/>
</dbReference>
<dbReference type="CDD" id="cd00190">
    <property type="entry name" value="Tryp_SPc"/>
    <property type="match status" value="1"/>
</dbReference>
<evidence type="ECO:0000256" key="6">
    <source>
        <dbReference type="SAM" id="SignalP"/>
    </source>
</evidence>
<evidence type="ECO:0000256" key="3">
    <source>
        <dbReference type="ARBA" id="ARBA00022825"/>
    </source>
</evidence>
<feature type="chain" id="PRO_5044640883" evidence="6">
    <location>
        <begin position="19"/>
        <end position="329"/>
    </location>
</feature>
<dbReference type="GeneID" id="114252992"/>